<evidence type="ECO:0000313" key="4">
    <source>
        <dbReference type="EMBL" id="WUV46390.1"/>
    </source>
</evidence>
<dbReference type="PANTHER" id="PTHR43639:SF1">
    <property type="entry name" value="SHORT-CHAIN DEHYDROGENASE_REDUCTASE FAMILY PROTEIN"/>
    <property type="match status" value="1"/>
</dbReference>
<evidence type="ECO:0000256" key="2">
    <source>
        <dbReference type="ARBA" id="ARBA00023002"/>
    </source>
</evidence>
<dbReference type="PROSITE" id="PS00061">
    <property type="entry name" value="ADH_SHORT"/>
    <property type="match status" value="1"/>
</dbReference>
<feature type="domain" description="Ketoreductase" evidence="3">
    <location>
        <begin position="14"/>
        <end position="197"/>
    </location>
</feature>
<dbReference type="SMART" id="SM00822">
    <property type="entry name" value="PKS_KR"/>
    <property type="match status" value="1"/>
</dbReference>
<dbReference type="CDD" id="cd05233">
    <property type="entry name" value="SDR_c"/>
    <property type="match status" value="1"/>
</dbReference>
<sequence length="251" mass="26212">MSSSTHNTDASSDPVVLVTGSSTGIGAEIARRFGAAGYRVAVNSANSVDEGEKVASDIPGAIYFRADISDDTEAKDLVNRVVAEFGGLDILVNNAGVTRQIPHEDLTAASVEVWREIFEVNVFGTWRLSVAAVEHLGRSPHGQIINISSIAASRPAGSSIPYAVSKAAVEHLTRLLAATLGPRIRVNAVAPGLIDTEFTVGLTGPREQVRNIAPLRRIGNPVDVAAAVLGIAGSEYSTGTVLLVDGGVHLR</sequence>
<evidence type="ECO:0000313" key="5">
    <source>
        <dbReference type="Proteomes" id="UP001432062"/>
    </source>
</evidence>
<comment type="similarity">
    <text evidence="1">Belongs to the short-chain dehydrogenases/reductases (SDR) family.</text>
</comment>
<dbReference type="Gene3D" id="3.40.50.720">
    <property type="entry name" value="NAD(P)-binding Rossmann-like Domain"/>
    <property type="match status" value="1"/>
</dbReference>
<gene>
    <name evidence="4" type="ORF">OG563_46350</name>
</gene>
<dbReference type="RefSeq" id="WP_329410096.1">
    <property type="nucleotide sequence ID" value="NZ_CP109441.1"/>
</dbReference>
<organism evidence="4 5">
    <name type="scientific">Nocardia vinacea</name>
    <dbReference type="NCBI Taxonomy" id="96468"/>
    <lineage>
        <taxon>Bacteria</taxon>
        <taxon>Bacillati</taxon>
        <taxon>Actinomycetota</taxon>
        <taxon>Actinomycetes</taxon>
        <taxon>Mycobacteriales</taxon>
        <taxon>Nocardiaceae</taxon>
        <taxon>Nocardia</taxon>
    </lineage>
</organism>
<dbReference type="InterPro" id="IPR036291">
    <property type="entry name" value="NAD(P)-bd_dom_sf"/>
</dbReference>
<dbReference type="EMBL" id="CP109441">
    <property type="protein sequence ID" value="WUV46390.1"/>
    <property type="molecule type" value="Genomic_DNA"/>
</dbReference>
<dbReference type="PANTHER" id="PTHR43639">
    <property type="entry name" value="OXIDOREDUCTASE, SHORT-CHAIN DEHYDROGENASE/REDUCTASE FAMILY (AFU_ORTHOLOGUE AFUA_5G02870)"/>
    <property type="match status" value="1"/>
</dbReference>
<name>A0ABZ1YVV1_9NOCA</name>
<protein>
    <submittedName>
        <fullName evidence="4">SDR family oxidoreductase</fullName>
    </submittedName>
</protein>
<dbReference type="Proteomes" id="UP001432062">
    <property type="component" value="Chromosome"/>
</dbReference>
<evidence type="ECO:0000259" key="3">
    <source>
        <dbReference type="SMART" id="SM00822"/>
    </source>
</evidence>
<dbReference type="SUPFAM" id="SSF51735">
    <property type="entry name" value="NAD(P)-binding Rossmann-fold domains"/>
    <property type="match status" value="1"/>
</dbReference>
<proteinExistence type="inferred from homology"/>
<keyword evidence="2" id="KW-0560">Oxidoreductase</keyword>
<evidence type="ECO:0000256" key="1">
    <source>
        <dbReference type="ARBA" id="ARBA00006484"/>
    </source>
</evidence>
<dbReference type="Pfam" id="PF13561">
    <property type="entry name" value="adh_short_C2"/>
    <property type="match status" value="1"/>
</dbReference>
<dbReference type="InterPro" id="IPR020904">
    <property type="entry name" value="Sc_DH/Rdtase_CS"/>
</dbReference>
<dbReference type="InterPro" id="IPR002347">
    <property type="entry name" value="SDR_fam"/>
</dbReference>
<dbReference type="PRINTS" id="PR00080">
    <property type="entry name" value="SDRFAMILY"/>
</dbReference>
<dbReference type="PRINTS" id="PR00081">
    <property type="entry name" value="GDHRDH"/>
</dbReference>
<accession>A0ABZ1YVV1</accession>
<keyword evidence="5" id="KW-1185">Reference proteome</keyword>
<reference evidence="4" key="1">
    <citation type="submission" date="2022-10" db="EMBL/GenBank/DDBJ databases">
        <title>The complete genomes of actinobacterial strains from the NBC collection.</title>
        <authorList>
            <person name="Joergensen T.S."/>
            <person name="Alvarez Arevalo M."/>
            <person name="Sterndorff E.B."/>
            <person name="Faurdal D."/>
            <person name="Vuksanovic O."/>
            <person name="Mourched A.-S."/>
            <person name="Charusanti P."/>
            <person name="Shaw S."/>
            <person name="Blin K."/>
            <person name="Weber T."/>
        </authorList>
    </citation>
    <scope>NUCLEOTIDE SEQUENCE</scope>
    <source>
        <strain evidence="4">NBC_01482</strain>
    </source>
</reference>
<dbReference type="InterPro" id="IPR057326">
    <property type="entry name" value="KR_dom"/>
</dbReference>